<evidence type="ECO:0000256" key="2">
    <source>
        <dbReference type="SAM" id="Phobius"/>
    </source>
</evidence>
<organism evidence="3 4">
    <name type="scientific">Candidatus Iainarchaeum sp</name>
    <dbReference type="NCBI Taxonomy" id="3101447"/>
    <lineage>
        <taxon>Archaea</taxon>
        <taxon>Candidatus Iainarchaeota</taxon>
        <taxon>Candidatus Iainarchaeia</taxon>
        <taxon>Candidatus Iainarchaeales</taxon>
        <taxon>Candidatus Iainarchaeaceae</taxon>
        <taxon>Candidatus Iainarchaeum</taxon>
    </lineage>
</organism>
<dbReference type="Proteomes" id="UP000526302">
    <property type="component" value="Unassembled WGS sequence"/>
</dbReference>
<reference evidence="3 4" key="1">
    <citation type="journal article" date="2020" name="Biotechnol. Biofuels">
        <title>New insights from the biogas microbiome by comprehensive genome-resolved metagenomics of nearly 1600 species originating from multiple anaerobic digesters.</title>
        <authorList>
            <person name="Campanaro S."/>
            <person name="Treu L."/>
            <person name="Rodriguez-R L.M."/>
            <person name="Kovalovszki A."/>
            <person name="Ziels R.M."/>
            <person name="Maus I."/>
            <person name="Zhu X."/>
            <person name="Kougias P.G."/>
            <person name="Basile A."/>
            <person name="Luo G."/>
            <person name="Schluter A."/>
            <person name="Konstantinidis K.T."/>
            <person name="Angelidaki I."/>
        </authorList>
    </citation>
    <scope>NUCLEOTIDE SEQUENCE [LARGE SCALE GENOMIC DNA]</scope>
    <source>
        <strain evidence="3">AS22ysBPME_79</strain>
    </source>
</reference>
<comment type="caution">
    <text evidence="3">The sequence shown here is derived from an EMBL/GenBank/DDBJ whole genome shotgun (WGS) entry which is preliminary data.</text>
</comment>
<keyword evidence="2" id="KW-1133">Transmembrane helix</keyword>
<evidence type="ECO:0000313" key="3">
    <source>
        <dbReference type="EMBL" id="NMA44847.1"/>
    </source>
</evidence>
<proteinExistence type="predicted"/>
<keyword evidence="2" id="KW-0472">Membrane</keyword>
<protein>
    <recommendedName>
        <fullName evidence="5">Carboxypeptidase regulatory-like domain-containing protein</fullName>
    </recommendedName>
</protein>
<feature type="compositionally biased region" description="Low complexity" evidence="1">
    <location>
        <begin position="1649"/>
        <end position="1668"/>
    </location>
</feature>
<keyword evidence="2" id="KW-0812">Transmembrane</keyword>
<gene>
    <name evidence="3" type="ORF">GX950_03500</name>
</gene>
<name>A0A7K4C065_9ARCH</name>
<evidence type="ECO:0008006" key="5">
    <source>
        <dbReference type="Google" id="ProtNLM"/>
    </source>
</evidence>
<sequence length="2560" mass="283838">MFLKELYYKGEEKWYAFWDKINEHLPVYKIIDKIDAIAPSFLLFLILLLFIILSGLFILFAQSSAGYTAEFSFVQSDKKTILADSIVNIQIIEAGATVSDKNYRTNSDGIVKLKELKYGNEIKIIVDLKKGTYNKSFIIETPELKEKIVLLPKIILEPKKIFITTIDNSGMTIQEPMEIEFWCENGAVKTIPQKATTNRGVVEIIEPVNCVKLNATPNSSTYEKRTYHVSSTNYYMTLVKQEVPKTELTVKVRHNNSPISDTSFNVNVNGKEHYNEKTLASSQATISVVPGTYTVSVSDPTNKYATKIENVTVQTKKEITIEVTKEIRARIKVKTIDVSTKSLIVDAIVTLKNSTGAIVDEKRTNSAGVVEFAIIDVGDYLVSAKKVGDLNGGYYSKTINLTQVSSDINTTIELEKVTTSNAGKTSVRVVDQQEKPVSNAKVFLKYKETDAIVELNQNNNWGMTDTNGYVNLLAGKVEGTIYAYATKYPFSGVSETKTISVDRQNEFTISMNVGEATILINLVDESGEKINGTARILLTEDNSDLSGLMLIENGTIQRKIKAGQQVYVAIQSEGFENYIAEPRMLFPNKTYTYKIVMKKQINKPIIELENIYNENDTVTRTLQAGKKYYAKLILEANTDYKTVITHFRVGTEKLLENDYMEIDKVEVAGVVKETRGTSYDPEKGYSYDSQNTTDGYAKWVNVEISDFEQGTRVLKVWFNIKRIAPGNKELKFFYRANFDGTKDPQTTNTGNELYDDAKPSNVYYVGEEATCEENFCITNETLYWNKEDLYINSPYEVSQAETYTYKYQLVNNSETNYGTSVKQMYLNIQVLNDDKVPIKVMEYKIKDNSKEVGGDSFTKISNYEVGSFNKNTAIDFSFKLEGNEVGSGVIKLELKADGVVLYTKESTFSVPSEKELYAQISPSYIPSLANTPMIVTVMDDKGEPINKAIVRVYAKEPGFSEYLIDEQETNRVGKAQVESGAHYKSTKIIIEITKEGFARTRLSTTITDDVVAFNPDTVTLLLNTISKREDKKSIAVGNQTTKDLKIVSIRYDTLFDDVINEEAMKAYTELLVGTIIPSEELKDLELVKVKLINSITQDNFMEPINLEGELIVTFQIPNTGAIYDKTLPIKIIVSSDADVKTNCLVLKNSTQTKTTQLGQVSFGFEILNDCGVDLTGIYATSSGEIMGEADISLVSASTGNSGRSALDGGKRKTFEKIRAGETLLGTVTYTPSTNAVGTTQPINIVLEGKFQDTTIKTTPNALTFTTNVLNLAECLSISSNTTPVGFDETTELTIDASNCLGQKIEVYLCRNDAGCSGGAEGKISLSKRTFSLQNSAETITAYSPTIPGTYGVTVHARVKGKSSFSYIGEVPVSFREQEDKHFKLSKYDIMIVGKGTEDTILLENEMLQQKVRVKANDCIWGKKDADWGSSEWLMLLTTTASGAALGNMIGENFNPDRKTTIPNEKGEARELTAEEQNIAGQVYDQTYGSGNPDVLKDKSILSQIDLIKNNPTSLPTNWLLDQKTNTYVAGTTENGIRTISTYNPSSNTITQQEIGRTVTVGNDTYTIIRHQTINGYDIKSQTQSTTFTFHNNSTGRDFIYTNTDSGKLSGTFVRDAMDYSNSWVRKIDKVTPNWIRGLTSKKYSGNWKTTQIPTTTPTPAQTATSSPQSLVTSSSNLFTDFSTGLLLPSLYNVNELKDGYDFGYYSTKNVLKNNNIASFAEAPAGGIKWGSGIGSVVGAVIGAVVGYIAAEEGLYKCRDNFQVGEYNDFVILLQGENLSVVSPDGEVIEERVVPSDAGPLGFTLGGVSVNWDFSDADYGETENVGLRFTNSGINEASPKYGTLTINATKHTHGRIATVKDNSSTSGVNDYDVECRANTFGEYWIGGTEEDGECNNIWTSEYSQKYHIRVISGDVVDESAYLVKENSCNNGTLTGSTGSDALPRIKLGWDWSDIEYDTCTYENEDYVYCDATQTMIGMVKRLARLEEFLKLNAPAGCPIDAISSQLVQVTDELDSYTTTVPDGLIGFEDIQIEMDPDDLSVRAIAKVNNKTGGTIKSYYSYAVKGSGEASAPDQPTEKDFPEGVSYETIEIGAVPVYEGVYFFTAVFNGEKGTRTAITRTFANRESKPNDECWINRTTRKTGGVSSLAYFYADSDVIVWTHDITNSSDLFDHLNFGSYLIRDNYNRAFLTDFANYYLTNFGERISATEKEMLELIKKGKLKFSKRYSGDTEFEAGLYDTWFYIDFGDNFSIIDSDADIEVSLLSIRNPVEKFPFYYIPFDGPVGEKFSRNGYGAVYKNLTEGKGKEIQLNDSRALNVVKTFENITGTGIINVSTKQGTNLVAVNSSVGTRGELATVSYSGNEAMINFTPNYATPIIVKKTLGGTSGALGVNILENQQKKDTGGNFTYWTGAAKSKDFYGTNAVDVYNNTADTKLDNLDAYGFSWSDATQSGNLYLKTIIYVPTDKDYILQTEDNTTTLWSPNDQFSHSQQIIGIKGMEKNDKLNNSSFTTLQDLFDLVKEQKVCVSNDGANMLFWWNTKTLTTTEGTQSSLESYETTLIGK</sequence>
<evidence type="ECO:0000313" key="4">
    <source>
        <dbReference type="Proteomes" id="UP000526302"/>
    </source>
</evidence>
<dbReference type="EMBL" id="JAAZKV010000028">
    <property type="protein sequence ID" value="NMA44847.1"/>
    <property type="molecule type" value="Genomic_DNA"/>
</dbReference>
<feature type="region of interest" description="Disordered" evidence="1">
    <location>
        <begin position="1648"/>
        <end position="1668"/>
    </location>
</feature>
<evidence type="ECO:0000256" key="1">
    <source>
        <dbReference type="SAM" id="MobiDB-lite"/>
    </source>
</evidence>
<accession>A0A7K4C065</accession>
<feature type="transmembrane region" description="Helical" evidence="2">
    <location>
        <begin position="41"/>
        <end position="61"/>
    </location>
</feature>